<keyword evidence="13" id="KW-0275">Fatty acid biosynthesis</keyword>
<evidence type="ECO:0000256" key="13">
    <source>
        <dbReference type="RuleBase" id="RU365063"/>
    </source>
</evidence>
<dbReference type="FunFam" id="3.40.50.20:FF:000010">
    <property type="entry name" value="Propionyl-CoA carboxylase subunit alpha"/>
    <property type="match status" value="1"/>
</dbReference>
<dbReference type="PANTHER" id="PTHR48095">
    <property type="entry name" value="PYRUVATE CARBOXYLASE SUBUNIT A"/>
    <property type="match status" value="1"/>
</dbReference>
<dbReference type="Proteomes" id="UP000239800">
    <property type="component" value="Unassembled WGS sequence"/>
</dbReference>
<evidence type="ECO:0000256" key="7">
    <source>
        <dbReference type="ARBA" id="ARBA00022741"/>
    </source>
</evidence>
<evidence type="ECO:0000256" key="12">
    <source>
        <dbReference type="PROSITE-ProRule" id="PRU00409"/>
    </source>
</evidence>
<dbReference type="SUPFAM" id="SSF56059">
    <property type="entry name" value="Glutathione synthetase ATP-binding domain-like"/>
    <property type="match status" value="1"/>
</dbReference>
<protein>
    <recommendedName>
        <fullName evidence="4 13">Biotin carboxylase</fullName>
        <ecNumber evidence="4 13">6.3.4.14</ecNumber>
    </recommendedName>
    <alternativeName>
        <fullName evidence="13">Acetyl-coenzyme A carboxylase biotin carboxylase subunit A</fullName>
    </alternativeName>
</protein>
<keyword evidence="7 12" id="KW-0547">Nucleotide-binding</keyword>
<dbReference type="NCBIfam" id="NF006367">
    <property type="entry name" value="PRK08591.1"/>
    <property type="match status" value="1"/>
</dbReference>
<dbReference type="GO" id="GO:2001295">
    <property type="term" value="P:malonyl-CoA biosynthetic process"/>
    <property type="evidence" value="ECO:0007669"/>
    <property type="project" value="UniProtKB-UniPathway"/>
</dbReference>
<dbReference type="OrthoDB" id="9807469at2"/>
<dbReference type="SUPFAM" id="SSF51246">
    <property type="entry name" value="Rudiment single hybrid motif"/>
    <property type="match status" value="1"/>
</dbReference>
<dbReference type="EC" id="6.3.4.14" evidence="4 13"/>
<feature type="domain" description="ATP-grasp" evidence="14">
    <location>
        <begin position="120"/>
        <end position="317"/>
    </location>
</feature>
<reference evidence="16 17" key="1">
    <citation type="submission" date="2016-11" db="EMBL/GenBank/DDBJ databases">
        <title>Trade-off between light-utilization and light-protection in marine flavobacteria.</title>
        <authorList>
            <person name="Kumagai Y."/>
        </authorList>
    </citation>
    <scope>NUCLEOTIDE SEQUENCE [LARGE SCALE GENOMIC DNA]</scope>
    <source>
        <strain evidence="16 17">NBRC 107741</strain>
    </source>
</reference>
<evidence type="ECO:0000256" key="10">
    <source>
        <dbReference type="ARBA" id="ARBA00023267"/>
    </source>
</evidence>
<keyword evidence="6" id="KW-0479">Metal-binding</keyword>
<evidence type="ECO:0000256" key="8">
    <source>
        <dbReference type="ARBA" id="ARBA00022840"/>
    </source>
</evidence>
<keyword evidence="8 12" id="KW-0067">ATP-binding</keyword>
<dbReference type="NCBIfam" id="TIGR00514">
    <property type="entry name" value="accC"/>
    <property type="match status" value="1"/>
</dbReference>
<name>A0A2S7KS77_9FLAO</name>
<dbReference type="InterPro" id="IPR005479">
    <property type="entry name" value="CPAse_ATP-bd"/>
</dbReference>
<dbReference type="AlphaFoldDB" id="A0A2S7KS77"/>
<comment type="pathway">
    <text evidence="2 13">Lipid metabolism; malonyl-CoA biosynthesis; malonyl-CoA from acetyl-CoA: step 1/1.</text>
</comment>
<dbReference type="InterPro" id="IPR011764">
    <property type="entry name" value="Biotin_carboxylation_dom"/>
</dbReference>
<dbReference type="Pfam" id="PF02786">
    <property type="entry name" value="CPSase_L_D2"/>
    <property type="match status" value="1"/>
</dbReference>
<evidence type="ECO:0000256" key="2">
    <source>
        <dbReference type="ARBA" id="ARBA00004956"/>
    </source>
</evidence>
<dbReference type="SMART" id="SM00878">
    <property type="entry name" value="Biotin_carb_C"/>
    <property type="match status" value="1"/>
</dbReference>
<evidence type="ECO:0000256" key="6">
    <source>
        <dbReference type="ARBA" id="ARBA00022723"/>
    </source>
</evidence>
<dbReference type="SUPFAM" id="SSF52440">
    <property type="entry name" value="PreATP-grasp domain"/>
    <property type="match status" value="1"/>
</dbReference>
<evidence type="ECO:0000256" key="4">
    <source>
        <dbReference type="ARBA" id="ARBA00013263"/>
    </source>
</evidence>
<comment type="catalytic activity">
    <reaction evidence="11 13">
        <text>N(6)-biotinyl-L-lysyl-[protein] + hydrogencarbonate + ATP = N(6)-carboxybiotinyl-L-lysyl-[protein] + ADP + phosphate + H(+)</text>
        <dbReference type="Rhea" id="RHEA:13501"/>
        <dbReference type="Rhea" id="RHEA-COMP:10505"/>
        <dbReference type="Rhea" id="RHEA-COMP:10506"/>
        <dbReference type="ChEBI" id="CHEBI:15378"/>
        <dbReference type="ChEBI" id="CHEBI:17544"/>
        <dbReference type="ChEBI" id="CHEBI:30616"/>
        <dbReference type="ChEBI" id="CHEBI:43474"/>
        <dbReference type="ChEBI" id="CHEBI:83144"/>
        <dbReference type="ChEBI" id="CHEBI:83145"/>
        <dbReference type="ChEBI" id="CHEBI:456216"/>
        <dbReference type="EC" id="6.3.4.14"/>
    </reaction>
</comment>
<dbReference type="PROSITE" id="PS00866">
    <property type="entry name" value="CPSASE_1"/>
    <property type="match status" value="1"/>
</dbReference>
<gene>
    <name evidence="16" type="ORF">BST85_11400</name>
</gene>
<dbReference type="InterPro" id="IPR016185">
    <property type="entry name" value="PreATP-grasp_dom_sf"/>
</dbReference>
<evidence type="ECO:0000256" key="5">
    <source>
        <dbReference type="ARBA" id="ARBA00022598"/>
    </source>
</evidence>
<dbReference type="PROSITE" id="PS00867">
    <property type="entry name" value="CPSASE_2"/>
    <property type="match status" value="1"/>
</dbReference>
<dbReference type="PROSITE" id="PS50979">
    <property type="entry name" value="BC"/>
    <property type="match status" value="1"/>
</dbReference>
<evidence type="ECO:0000259" key="15">
    <source>
        <dbReference type="PROSITE" id="PS50979"/>
    </source>
</evidence>
<dbReference type="GO" id="GO:0005524">
    <property type="term" value="F:ATP binding"/>
    <property type="evidence" value="ECO:0007669"/>
    <property type="project" value="UniProtKB-UniRule"/>
</dbReference>
<evidence type="ECO:0000256" key="9">
    <source>
        <dbReference type="ARBA" id="ARBA00022842"/>
    </source>
</evidence>
<evidence type="ECO:0000259" key="14">
    <source>
        <dbReference type="PROSITE" id="PS50975"/>
    </source>
</evidence>
<evidence type="ECO:0000313" key="17">
    <source>
        <dbReference type="Proteomes" id="UP000239800"/>
    </source>
</evidence>
<dbReference type="Pfam" id="PF00289">
    <property type="entry name" value="Biotin_carb_N"/>
    <property type="match status" value="1"/>
</dbReference>
<dbReference type="UniPathway" id="UPA00655">
    <property type="reaction ID" value="UER00711"/>
</dbReference>
<keyword evidence="5 13" id="KW-0436">Ligase</keyword>
<dbReference type="GO" id="GO:0046872">
    <property type="term" value="F:metal ion binding"/>
    <property type="evidence" value="ECO:0007669"/>
    <property type="project" value="UniProtKB-KW"/>
</dbReference>
<organism evidence="16 17">
    <name type="scientific">Aureitalea marina</name>
    <dbReference type="NCBI Taxonomy" id="930804"/>
    <lineage>
        <taxon>Bacteria</taxon>
        <taxon>Pseudomonadati</taxon>
        <taxon>Bacteroidota</taxon>
        <taxon>Flavobacteriia</taxon>
        <taxon>Flavobacteriales</taxon>
        <taxon>Flavobacteriaceae</taxon>
        <taxon>Aureitalea</taxon>
    </lineage>
</organism>
<dbReference type="RefSeq" id="WP_104813368.1">
    <property type="nucleotide sequence ID" value="NZ_MQUB01000001.1"/>
</dbReference>
<keyword evidence="13" id="KW-0276">Fatty acid metabolism</keyword>
<dbReference type="InterPro" id="IPR005481">
    <property type="entry name" value="BC-like_N"/>
</dbReference>
<dbReference type="PANTHER" id="PTHR48095:SF2">
    <property type="entry name" value="BIOTIN CARBOXYLASE, CHLOROPLASTIC"/>
    <property type="match status" value="1"/>
</dbReference>
<evidence type="ECO:0000256" key="11">
    <source>
        <dbReference type="ARBA" id="ARBA00048600"/>
    </source>
</evidence>
<evidence type="ECO:0000313" key="16">
    <source>
        <dbReference type="EMBL" id="PQB05428.1"/>
    </source>
</evidence>
<sequence length="450" mass="50120">MFNKILIANRGEIALRVIRTCKEMGIKTVAVYSTADAESLHVRFADEAVCIGPPPSTESYLKMANIIAAAEITNADAIHPGYGFLSENARFSRICADNGLKFIGASPEMIEKMGDKATAKATMKEAGVPCVPGSEGVIPDFPTCKKLAVEVGYPVMLKASAGGGGKGMRAVWTEDELEDAWNSARQESKAAFGNDDMYMEKLIEEPRHIEIQIVGDSTGRACHLSERDCSIQRRHQKLTEETPSPFMTDKLREDMGKAAVKAAEYIKYEGAGTVEFLVDKNRNFYFMEMNTRIQVEHPITEEVVDHDLIREQIKVAAGIPISGKNYTPQLHSIECRINAEDPFHDFRPSPGRITTLHAPGGHGVRLDTHVYAGYVIPPNYDSMIAKLIVTAQTREEAISKMRRALDEFVIEGIQTTIPFHRQLMDDPAYIEGNYTTAFMNDWEMEEFDEE</sequence>
<keyword evidence="9" id="KW-0460">Magnesium</keyword>
<comment type="subunit">
    <text evidence="3 13">Acetyl-CoA carboxylase is a heterohexamer of biotin carboxyl carrier protein, biotin carboxylase and the two subunits of carboxyl transferase in a 2:2 complex.</text>
</comment>
<comment type="function">
    <text evidence="1 13">This protein is a component of the acetyl coenzyme A carboxylase complex; first, biotin carboxylase catalyzes the carboxylation of the carrier protein and then the transcarboxylase transfers the carboxyl group to form malonyl-CoA.</text>
</comment>
<evidence type="ECO:0000256" key="3">
    <source>
        <dbReference type="ARBA" id="ARBA00011750"/>
    </source>
</evidence>
<dbReference type="InterPro" id="IPR011761">
    <property type="entry name" value="ATP-grasp"/>
</dbReference>
<dbReference type="Pfam" id="PF02785">
    <property type="entry name" value="Biotin_carb_C"/>
    <property type="match status" value="1"/>
</dbReference>
<dbReference type="InterPro" id="IPR004549">
    <property type="entry name" value="Acetyl_CoA_COase_biotin_COase"/>
</dbReference>
<accession>A0A2S7KS77</accession>
<dbReference type="FunFam" id="3.30.1490.20:FF:000018">
    <property type="entry name" value="Biotin carboxylase"/>
    <property type="match status" value="1"/>
</dbReference>
<dbReference type="InterPro" id="IPR005482">
    <property type="entry name" value="Biotin_COase_C"/>
</dbReference>
<dbReference type="InterPro" id="IPR011054">
    <property type="entry name" value="Rudment_hybrid_motif"/>
</dbReference>
<dbReference type="EMBL" id="MQUB01000001">
    <property type="protein sequence ID" value="PQB05428.1"/>
    <property type="molecule type" value="Genomic_DNA"/>
</dbReference>
<dbReference type="PROSITE" id="PS50975">
    <property type="entry name" value="ATP_GRASP"/>
    <property type="match status" value="1"/>
</dbReference>
<dbReference type="GO" id="GO:0006633">
    <property type="term" value="P:fatty acid biosynthetic process"/>
    <property type="evidence" value="ECO:0007669"/>
    <property type="project" value="UniProtKB-KW"/>
</dbReference>
<evidence type="ECO:0000256" key="1">
    <source>
        <dbReference type="ARBA" id="ARBA00003761"/>
    </source>
</evidence>
<keyword evidence="13" id="KW-0444">Lipid biosynthesis</keyword>
<dbReference type="GO" id="GO:0004075">
    <property type="term" value="F:biotin carboxylase activity"/>
    <property type="evidence" value="ECO:0007669"/>
    <property type="project" value="UniProtKB-EC"/>
</dbReference>
<comment type="caution">
    <text evidence="16">The sequence shown here is derived from an EMBL/GenBank/DDBJ whole genome shotgun (WGS) entry which is preliminary data.</text>
</comment>
<proteinExistence type="predicted"/>
<keyword evidence="10 13" id="KW-0092">Biotin</keyword>
<dbReference type="InterPro" id="IPR051602">
    <property type="entry name" value="ACC_Biotin_Carboxylase"/>
</dbReference>
<dbReference type="Gene3D" id="3.30.470.20">
    <property type="entry name" value="ATP-grasp fold, B domain"/>
    <property type="match status" value="1"/>
</dbReference>
<feature type="domain" description="Biotin carboxylation" evidence="15">
    <location>
        <begin position="1"/>
        <end position="444"/>
    </location>
</feature>
<keyword evidence="17" id="KW-1185">Reference proteome</keyword>
<keyword evidence="13" id="KW-0443">Lipid metabolism</keyword>